<accession>A0A4R6KCS5</accession>
<evidence type="ECO:0000256" key="1">
    <source>
        <dbReference type="SAM" id="Coils"/>
    </source>
</evidence>
<evidence type="ECO:0000313" key="2">
    <source>
        <dbReference type="EMBL" id="TDO48009.1"/>
    </source>
</evidence>
<dbReference type="Pfam" id="PF19776">
    <property type="entry name" value="DUF6262"/>
    <property type="match status" value="1"/>
</dbReference>
<evidence type="ECO:0000313" key="3">
    <source>
        <dbReference type="Proteomes" id="UP000295388"/>
    </source>
</evidence>
<reference evidence="2 3" key="1">
    <citation type="submission" date="2019-03" db="EMBL/GenBank/DDBJ databases">
        <title>Genomic Encyclopedia of Type Strains, Phase III (KMG-III): the genomes of soil and plant-associated and newly described type strains.</title>
        <authorList>
            <person name="Whitman W."/>
        </authorList>
    </citation>
    <scope>NUCLEOTIDE SEQUENCE [LARGE SCALE GENOMIC DNA]</scope>
    <source>
        <strain evidence="2 3">VKM Ac-2527</strain>
    </source>
</reference>
<dbReference type="Proteomes" id="UP000295388">
    <property type="component" value="Unassembled WGS sequence"/>
</dbReference>
<proteinExistence type="predicted"/>
<feature type="coiled-coil region" evidence="1">
    <location>
        <begin position="94"/>
        <end position="121"/>
    </location>
</feature>
<keyword evidence="3" id="KW-1185">Reference proteome</keyword>
<dbReference type="RefSeq" id="WP_133801430.1">
    <property type="nucleotide sequence ID" value="NZ_SNWQ01000008.1"/>
</dbReference>
<dbReference type="OrthoDB" id="3400214at2"/>
<sequence length="133" mass="14818">MRADNTIHLTTAARRCHELTRSRTIRTLRELDASGGAVTFEIVAKSAGESRSWPYTQPDIRAEIERLRSLHDRAPTQAVPARQRTTDPSLLQRLQVANARNAELADDDQRLRRQLAQALGELRAIGVTGKLPG</sequence>
<organism evidence="2 3">
    <name type="scientific">Kribbella caucasensis</name>
    <dbReference type="NCBI Taxonomy" id="2512215"/>
    <lineage>
        <taxon>Bacteria</taxon>
        <taxon>Bacillati</taxon>
        <taxon>Actinomycetota</taxon>
        <taxon>Actinomycetes</taxon>
        <taxon>Propionibacteriales</taxon>
        <taxon>Kribbellaceae</taxon>
        <taxon>Kribbella</taxon>
    </lineage>
</organism>
<keyword evidence="1" id="KW-0175">Coiled coil</keyword>
<protein>
    <recommendedName>
        <fullName evidence="4">Transposase</fullName>
    </recommendedName>
</protein>
<evidence type="ECO:0008006" key="4">
    <source>
        <dbReference type="Google" id="ProtNLM"/>
    </source>
</evidence>
<dbReference type="AlphaFoldDB" id="A0A4R6KCS5"/>
<comment type="caution">
    <text evidence="2">The sequence shown here is derived from an EMBL/GenBank/DDBJ whole genome shotgun (WGS) entry which is preliminary data.</text>
</comment>
<gene>
    <name evidence="2" type="ORF">EV643_108326</name>
</gene>
<name>A0A4R6KCS5_9ACTN</name>
<dbReference type="EMBL" id="SNWQ01000008">
    <property type="protein sequence ID" value="TDO48009.1"/>
    <property type="molecule type" value="Genomic_DNA"/>
</dbReference>
<dbReference type="InterPro" id="IPR046229">
    <property type="entry name" value="TnpC-like"/>
</dbReference>